<dbReference type="Pfam" id="PF13087">
    <property type="entry name" value="AAA_12"/>
    <property type="match status" value="1"/>
</dbReference>
<dbReference type="EnsemblPlants" id="KQJ88249">
    <property type="protein sequence ID" value="KQJ88249"/>
    <property type="gene ID" value="BRADI_4g16593v3"/>
</dbReference>
<feature type="region of interest" description="Disordered" evidence="1">
    <location>
        <begin position="1"/>
        <end position="29"/>
    </location>
</feature>
<dbReference type="Gramene" id="KQJ88249">
    <property type="protein sequence ID" value="KQJ88249"/>
    <property type="gene ID" value="BRADI_4g16593v3"/>
</dbReference>
<evidence type="ECO:0000259" key="3">
    <source>
        <dbReference type="Pfam" id="PF13087"/>
    </source>
</evidence>
<name>A0A0Q3PFW8_BRADI</name>
<feature type="domain" description="DNA2/NAM7 helicase helicase" evidence="2">
    <location>
        <begin position="460"/>
        <end position="537"/>
    </location>
</feature>
<dbReference type="InParanoid" id="A0A0Q3PFW8"/>
<dbReference type="STRING" id="15368.A0A0Q3PFW8"/>
<feature type="domain" description="DNA2/NAM7 helicase-like C-terminal" evidence="3">
    <location>
        <begin position="578"/>
        <end position="705"/>
    </location>
</feature>
<dbReference type="EMBL" id="CM000883">
    <property type="protein sequence ID" value="KQJ88249.1"/>
    <property type="molecule type" value="Genomic_DNA"/>
</dbReference>
<dbReference type="InterPro" id="IPR027417">
    <property type="entry name" value="P-loop_NTPase"/>
</dbReference>
<dbReference type="SUPFAM" id="SSF54001">
    <property type="entry name" value="Cysteine proteinases"/>
    <property type="match status" value="1"/>
</dbReference>
<evidence type="ECO:0000313" key="5">
    <source>
        <dbReference type="EnsemblPlants" id="KQJ88249"/>
    </source>
</evidence>
<accession>A0A0Q3PFW8</accession>
<evidence type="ECO:0000313" key="4">
    <source>
        <dbReference type="EMBL" id="KQJ88249.1"/>
    </source>
</evidence>
<dbReference type="Proteomes" id="UP000008810">
    <property type="component" value="Chromosome 4"/>
</dbReference>
<evidence type="ECO:0008006" key="7">
    <source>
        <dbReference type="Google" id="ProtNLM"/>
    </source>
</evidence>
<organism evidence="4">
    <name type="scientific">Brachypodium distachyon</name>
    <name type="common">Purple false brome</name>
    <name type="synonym">Trachynia distachya</name>
    <dbReference type="NCBI Taxonomy" id="15368"/>
    <lineage>
        <taxon>Eukaryota</taxon>
        <taxon>Viridiplantae</taxon>
        <taxon>Streptophyta</taxon>
        <taxon>Embryophyta</taxon>
        <taxon>Tracheophyta</taxon>
        <taxon>Spermatophyta</taxon>
        <taxon>Magnoliopsida</taxon>
        <taxon>Liliopsida</taxon>
        <taxon>Poales</taxon>
        <taxon>Poaceae</taxon>
        <taxon>BOP clade</taxon>
        <taxon>Pooideae</taxon>
        <taxon>Stipodae</taxon>
        <taxon>Brachypodieae</taxon>
        <taxon>Brachypodium</taxon>
    </lineage>
</organism>
<gene>
    <name evidence="4" type="ORF">BRADI_4g16593v3</name>
</gene>
<reference evidence="4" key="2">
    <citation type="submission" date="2017-06" db="EMBL/GenBank/DDBJ databases">
        <title>WGS assembly of Brachypodium distachyon.</title>
        <authorList>
            <consortium name="The International Brachypodium Initiative"/>
            <person name="Lucas S."/>
            <person name="Harmon-Smith M."/>
            <person name="Lail K."/>
            <person name="Tice H."/>
            <person name="Grimwood J."/>
            <person name="Bruce D."/>
            <person name="Barry K."/>
            <person name="Shu S."/>
            <person name="Lindquist E."/>
            <person name="Wang M."/>
            <person name="Pitluck S."/>
            <person name="Vogel J.P."/>
            <person name="Garvin D.F."/>
            <person name="Mockler T.C."/>
            <person name="Schmutz J."/>
            <person name="Rokhsar D."/>
            <person name="Bevan M.W."/>
        </authorList>
    </citation>
    <scope>NUCLEOTIDE SEQUENCE</scope>
    <source>
        <strain evidence="4">Bd21</strain>
    </source>
</reference>
<dbReference type="SUPFAM" id="SSF52540">
    <property type="entry name" value="P-loop containing nucleoside triphosphate hydrolases"/>
    <property type="match status" value="1"/>
</dbReference>
<dbReference type="PANTHER" id="PTHR10887:SF522">
    <property type="entry name" value="P-LOOP CONTAINING NUCLEOSIDE TRIPHOSPHATE HYDROLASES SUPERFAMILY PROTEIN"/>
    <property type="match status" value="1"/>
</dbReference>
<evidence type="ECO:0000259" key="2">
    <source>
        <dbReference type="Pfam" id="PF13086"/>
    </source>
</evidence>
<dbReference type="Gene3D" id="3.40.50.300">
    <property type="entry name" value="P-loop containing nucleotide triphosphate hydrolases"/>
    <property type="match status" value="1"/>
</dbReference>
<dbReference type="PANTHER" id="PTHR10887">
    <property type="entry name" value="DNA2/NAM7 HELICASE FAMILY"/>
    <property type="match status" value="1"/>
</dbReference>
<dbReference type="AlphaFoldDB" id="A0A0Q3PFW8"/>
<dbReference type="OrthoDB" id="695960at2759"/>
<sequence>ALTAAPGRGQLPVNPHAGAGRSTAAGGEGAVHEVKEIPSKFQSQQQFWEIHSSQLLEEVRATIKSSMLLTKTQTLHIWSAHDCGASVYFLDIELKEERSNTDGCYHIANDFDVFLLSSIADPTLNAKSCCIGIAIGIGEDNNYQRSFRVLLPKIKFFSEKIKFAKFLTNITSKMQISKVLSLDDKNKNAAIEAVLELQKNKMLPLFKSIVSRISCIHERRKEIIWTYPGSGHDSLILGIVRELLVMNPQCRLLICFPGSAGIINFLVTLDGNPCFDDILVLNNNLDLENNNTLKNMSLENKSQDLHCCLALWKSWITEMKCLLNLSAYYHKRCPDPDLCTICSNMRLLNFSLISFRIFFDDVVVLLQNCLKYMIDQLSTICLLNHDVDNAKELLNMISQFENQLHNNILTDGIVQTAFGLVDVRNDIIDDDTGNELNETRLCCLKLIDSLMTSLTLPRLESRKEIEEFCIMHSRVVISTPDCASQLRGVKMKPFQALIVGHAGLMSENELLIPLNVSPRHVVLLGDHRHLQPLPKSKLCEGVGFGKSLFERLQHSSPKIHMLRKQFKMKFKKVKHSSYAFMEIPVMKDSGHVGKSTVQSAAITVLLESIYKDMNVDVDRKLQIGVICLSISDADAVRSQLISKHKSHENVRLQVKSIDSLELQWFDVVIISTVVQDYTELQRVKNTGINVALTCSRHLCWIVGKSKDLNAAKGIWKKISADALKRQVIEVIDENLLSDTMRLLDMNDKDGFDDKSALPKEDHIERNTFWLHYKTKRTLLEFSWSLSVDDIKSRYESIVGQEFGEEDNNKKGTHRIKTTMYILKEDGVKGINDVESEECIFKISSYSCFGKNEVEQAMPLLRKGKIMTCHFRVSRNYFYLKPGQIYIYDEKLSYIHPKYELPASHAVMVVGDGVTLMPPVNEAPQHKRHVIIQNSEKERFGIGGIRKVSHDSLRGLYHMSI</sequence>
<dbReference type="InterPro" id="IPR041677">
    <property type="entry name" value="DNA2/NAM7_AAA_11"/>
</dbReference>
<keyword evidence="6" id="KW-1185">Reference proteome</keyword>
<protein>
    <recommendedName>
        <fullName evidence="7">DNA2/NAM7 helicase-like C-terminal domain-containing protein</fullName>
    </recommendedName>
</protein>
<reference evidence="4 5" key="1">
    <citation type="journal article" date="2010" name="Nature">
        <title>Genome sequencing and analysis of the model grass Brachypodium distachyon.</title>
        <authorList>
            <consortium name="International Brachypodium Initiative"/>
        </authorList>
    </citation>
    <scope>NUCLEOTIDE SEQUENCE [LARGE SCALE GENOMIC DNA]</scope>
    <source>
        <strain evidence="4 5">Bd21</strain>
    </source>
</reference>
<evidence type="ECO:0000256" key="1">
    <source>
        <dbReference type="SAM" id="MobiDB-lite"/>
    </source>
</evidence>
<dbReference type="GO" id="GO:0004386">
    <property type="term" value="F:helicase activity"/>
    <property type="evidence" value="ECO:0007669"/>
    <property type="project" value="InterPro"/>
</dbReference>
<feature type="non-terminal residue" evidence="4">
    <location>
        <position position="1"/>
    </location>
</feature>
<reference evidence="5" key="3">
    <citation type="submission" date="2018-08" db="UniProtKB">
        <authorList>
            <consortium name="EnsemblPlants"/>
        </authorList>
    </citation>
    <scope>IDENTIFICATION</scope>
    <source>
        <strain evidence="5">cv. Bd21</strain>
    </source>
</reference>
<dbReference type="GO" id="GO:0003723">
    <property type="term" value="F:RNA binding"/>
    <property type="evidence" value="ECO:0000318"/>
    <property type="project" value="GO_Central"/>
</dbReference>
<dbReference type="InterPro" id="IPR045055">
    <property type="entry name" value="DNA2/NAM7-like"/>
</dbReference>
<proteinExistence type="predicted"/>
<dbReference type="InterPro" id="IPR041679">
    <property type="entry name" value="DNA2/NAM7-like_C"/>
</dbReference>
<evidence type="ECO:0000313" key="6">
    <source>
        <dbReference type="Proteomes" id="UP000008810"/>
    </source>
</evidence>
<dbReference type="Pfam" id="PF13086">
    <property type="entry name" value="AAA_11"/>
    <property type="match status" value="1"/>
</dbReference>
<dbReference type="Gene3D" id="3.90.70.10">
    <property type="entry name" value="Cysteine proteinases"/>
    <property type="match status" value="1"/>
</dbReference>
<dbReference type="InterPro" id="IPR038765">
    <property type="entry name" value="Papain-like_cys_pep_sf"/>
</dbReference>